<keyword evidence="6" id="KW-0560">Oxidoreductase</keyword>
<reference evidence="9" key="1">
    <citation type="journal article" date="2000" name="Science">
        <title>Bacterial rhodopsin: evidence for a new type of phototrophy in the sea.</title>
        <authorList>
            <person name="Beja O."/>
            <person name="Aravind L."/>
            <person name="Koonin E.V."/>
            <person name="Suzuki M.T."/>
            <person name="Hadd A."/>
            <person name="Nguyen L.P."/>
            <person name="Jovanovich S.B."/>
            <person name="Gates C.M."/>
            <person name="Feldman R.A."/>
            <person name="Spudich J.L."/>
            <person name="Spudich E.N."/>
            <person name="DeLong E.F."/>
        </authorList>
    </citation>
    <scope>NUCLEOTIDE SEQUENCE</scope>
</reference>
<evidence type="ECO:0000256" key="4">
    <source>
        <dbReference type="ARBA" id="ARBA00022630"/>
    </source>
</evidence>
<dbReference type="InterPro" id="IPR010971">
    <property type="entry name" value="UbiH/COQ6"/>
</dbReference>
<organism evidence="9">
    <name type="scientific">Gamma-proteobacterium EBAC31A08</name>
    <dbReference type="NCBI Taxonomy" id="133804"/>
    <lineage>
        <taxon>Bacteria</taxon>
        <taxon>Pseudomonadati</taxon>
        <taxon>Pseudomonadota</taxon>
        <taxon>Gammaproteobacteria</taxon>
        <taxon>environmental samples</taxon>
    </lineage>
</organism>
<dbReference type="Pfam" id="PF01494">
    <property type="entry name" value="FAD_binding_3"/>
    <property type="match status" value="1"/>
</dbReference>
<proteinExistence type="inferred from homology"/>
<dbReference type="GO" id="GO:0004497">
    <property type="term" value="F:monooxygenase activity"/>
    <property type="evidence" value="ECO:0007669"/>
    <property type="project" value="UniProtKB-KW"/>
</dbReference>
<evidence type="ECO:0000259" key="8">
    <source>
        <dbReference type="Pfam" id="PF01494"/>
    </source>
</evidence>
<evidence type="ECO:0000313" key="9">
    <source>
        <dbReference type="EMBL" id="AAG10443.1"/>
    </source>
</evidence>
<evidence type="ECO:0000256" key="2">
    <source>
        <dbReference type="ARBA" id="ARBA00004749"/>
    </source>
</evidence>
<keyword evidence="7 9" id="KW-0503">Monooxygenase</keyword>
<reference evidence="9" key="2">
    <citation type="submission" date="2003-08" db="EMBL/GenBank/DDBJ databases">
        <authorList>
            <person name="Beja O."/>
            <person name="Aravind L."/>
            <person name="Koonin E.V."/>
            <person name="Suzuki M.T."/>
            <person name="Hadd A."/>
            <person name="Nguyen L.P."/>
            <person name="Jovanovich S.B."/>
            <person name="Gates C.M."/>
            <person name="Feldman R.A."/>
            <person name="DeLong E.F."/>
        </authorList>
    </citation>
    <scope>NUCLEOTIDE SEQUENCE</scope>
</reference>
<comment type="similarity">
    <text evidence="3">Belongs to the UbiH/COQ6 family.</text>
</comment>
<evidence type="ECO:0000256" key="3">
    <source>
        <dbReference type="ARBA" id="ARBA00005349"/>
    </source>
</evidence>
<dbReference type="InterPro" id="IPR002938">
    <property type="entry name" value="FAD-bd"/>
</dbReference>
<dbReference type="GO" id="GO:0071949">
    <property type="term" value="F:FAD binding"/>
    <property type="evidence" value="ECO:0007669"/>
    <property type="project" value="InterPro"/>
</dbReference>
<protein>
    <submittedName>
        <fullName evidence="9">Predicted quinone biosynthesis monooxygenase</fullName>
    </submittedName>
</protein>
<dbReference type="GO" id="GO:0006744">
    <property type="term" value="P:ubiquinone biosynthetic process"/>
    <property type="evidence" value="ECO:0007669"/>
    <property type="project" value="UniProtKB-UniPathway"/>
</dbReference>
<dbReference type="InterPro" id="IPR036188">
    <property type="entry name" value="FAD/NAD-bd_sf"/>
</dbReference>
<dbReference type="GO" id="GO:0016705">
    <property type="term" value="F:oxidoreductase activity, acting on paired donors, with incorporation or reduction of molecular oxygen"/>
    <property type="evidence" value="ECO:0007669"/>
    <property type="project" value="InterPro"/>
</dbReference>
<feature type="domain" description="FAD-binding" evidence="8">
    <location>
        <begin position="2"/>
        <end position="332"/>
    </location>
</feature>
<comment type="cofactor">
    <cofactor evidence="1">
        <name>FAD</name>
        <dbReference type="ChEBI" id="CHEBI:57692"/>
    </cofactor>
</comment>
<evidence type="ECO:0000256" key="1">
    <source>
        <dbReference type="ARBA" id="ARBA00001974"/>
    </source>
</evidence>
<dbReference type="InterPro" id="IPR051205">
    <property type="entry name" value="UbiH/COQ6_monooxygenase"/>
</dbReference>
<dbReference type="Gene3D" id="3.50.50.60">
    <property type="entry name" value="FAD/NAD(P)-binding domain"/>
    <property type="match status" value="2"/>
</dbReference>
<dbReference type="EMBL" id="AF279106">
    <property type="protein sequence ID" value="AAG10443.1"/>
    <property type="molecule type" value="Genomic_DNA"/>
</dbReference>
<dbReference type="InterPro" id="IPR018168">
    <property type="entry name" value="Ubi_Hdrlase_CS"/>
</dbReference>
<accession>Q9F7S6</accession>
<evidence type="ECO:0000256" key="6">
    <source>
        <dbReference type="ARBA" id="ARBA00023002"/>
    </source>
</evidence>
<dbReference type="PANTHER" id="PTHR43876">
    <property type="entry name" value="UBIQUINONE BIOSYNTHESIS MONOOXYGENASE COQ6, MITOCHONDRIAL"/>
    <property type="match status" value="1"/>
</dbReference>
<name>Q9F7S6_PRB01</name>
<dbReference type="UniPathway" id="UPA00232"/>
<dbReference type="PANTHER" id="PTHR43876:SF7">
    <property type="entry name" value="UBIQUINONE BIOSYNTHESIS MONOOXYGENASE COQ6, MITOCHONDRIAL"/>
    <property type="match status" value="1"/>
</dbReference>
<dbReference type="SUPFAM" id="SSF51905">
    <property type="entry name" value="FAD/NAD(P)-binding domain"/>
    <property type="match status" value="1"/>
</dbReference>
<dbReference type="PRINTS" id="PR00420">
    <property type="entry name" value="RNGMNOXGNASE"/>
</dbReference>
<evidence type="ECO:0000256" key="5">
    <source>
        <dbReference type="ARBA" id="ARBA00022827"/>
    </source>
</evidence>
<keyword evidence="4" id="KW-0285">Flavoprotein</keyword>
<dbReference type="NCBIfam" id="TIGR01988">
    <property type="entry name" value="Ubi-OHases"/>
    <property type="match status" value="1"/>
</dbReference>
<evidence type="ECO:0000256" key="7">
    <source>
        <dbReference type="ARBA" id="ARBA00023033"/>
    </source>
</evidence>
<sequence>MEVPIVISGGGIIGNYISLRLEKNNIKTVIVEKASSFKALDKGIRTVTLNEHSMQMLKNIGICPSIAQINSIDVLDGEGTGKIQFLAKDVGSENLSYVTYFNELQKLISDPCKERTLFNNEIDSVQNLNTESDPEIMLKDGMTIKTNLIAGCDGRNSNIAKIASLTSSFDDYLQTALTFVVDIDNDSHGKAHQVFSEKGIFALMPLPEGKGEMNKCTVVWSIKNQVLGDEPVSEFVKNNISFFESKLNVSLRVKSEILSFKLSNHHFENYISGPIVLLGDAAHSIHPLAGQGINLGFADADTFCEEVISSYKKGIAFNEKSVLKRYEIRRKSMNFLMLKSMDFFVDLFGSENLYLRLIRNLGISSLNKSKFVKAFFIRHASGMNKF</sequence>
<keyword evidence="5" id="KW-0274">FAD</keyword>
<comment type="pathway">
    <text evidence="2">Cofactor biosynthesis; ubiquinone biosynthesis.</text>
</comment>
<dbReference type="PROSITE" id="PS01304">
    <property type="entry name" value="UBIH"/>
    <property type="match status" value="1"/>
</dbReference>
<dbReference type="AlphaFoldDB" id="Q9F7S6"/>